<dbReference type="PANTHER" id="PTHR30408">
    <property type="entry name" value="TYPE-1 RESTRICTION ENZYME ECOKI SPECIFICITY PROTEIN"/>
    <property type="match status" value="1"/>
</dbReference>
<dbReference type="AlphaFoldDB" id="A0A1A9QEY8"/>
<dbReference type="EMBL" id="LWUJ01000002">
    <property type="protein sequence ID" value="OAL10808.1"/>
    <property type="molecule type" value="Genomic_DNA"/>
</dbReference>
<dbReference type="SUPFAM" id="SSF116734">
    <property type="entry name" value="DNA methylase specificity domain"/>
    <property type="match status" value="1"/>
</dbReference>
<dbReference type="InterPro" id="IPR044946">
    <property type="entry name" value="Restrct_endonuc_typeI_TRD_sf"/>
</dbReference>
<dbReference type="CDD" id="cd17258">
    <property type="entry name" value="RMtype1_S_Sau13435ORF2165P-TRD1-CR1_like"/>
    <property type="match status" value="1"/>
</dbReference>
<dbReference type="InterPro" id="IPR052021">
    <property type="entry name" value="Type-I_RS_S_subunit"/>
</dbReference>
<dbReference type="PANTHER" id="PTHR30408:SF12">
    <property type="entry name" value="TYPE I RESTRICTION ENZYME MJAVIII SPECIFICITY SUBUNIT"/>
    <property type="match status" value="1"/>
</dbReference>
<evidence type="ECO:0000256" key="1">
    <source>
        <dbReference type="ARBA" id="ARBA00010923"/>
    </source>
</evidence>
<dbReference type="GO" id="GO:0009307">
    <property type="term" value="P:DNA restriction-modification system"/>
    <property type="evidence" value="ECO:0007669"/>
    <property type="project" value="UniProtKB-KW"/>
</dbReference>
<organism evidence="5 6">
    <name type="scientific">Candidatus Mycoplasma haematobovis</name>
    <dbReference type="NCBI Taxonomy" id="432608"/>
    <lineage>
        <taxon>Bacteria</taxon>
        <taxon>Bacillati</taxon>
        <taxon>Mycoplasmatota</taxon>
        <taxon>Mollicutes</taxon>
        <taxon>Mycoplasmataceae</taxon>
        <taxon>Mycoplasma</taxon>
    </lineage>
</organism>
<evidence type="ECO:0000256" key="2">
    <source>
        <dbReference type="ARBA" id="ARBA00022747"/>
    </source>
</evidence>
<feature type="domain" description="Type I restriction modification DNA specificity" evidence="4">
    <location>
        <begin position="4"/>
        <end position="180"/>
    </location>
</feature>
<evidence type="ECO:0000313" key="6">
    <source>
        <dbReference type="Proteomes" id="UP000077623"/>
    </source>
</evidence>
<name>A0A1A9QEY8_9MOLU</name>
<dbReference type="GO" id="GO:0003677">
    <property type="term" value="F:DNA binding"/>
    <property type="evidence" value="ECO:0007669"/>
    <property type="project" value="UniProtKB-KW"/>
</dbReference>
<keyword evidence="6" id="KW-1185">Reference proteome</keyword>
<sequence length="184" mass="21095">MSVWEQVSLNKLGILEKGIQKHHPQYDTCLFEGGSVPFLQTLNCQNDKLHPIELTKYYNKLGILQSKQFKKDTVCITNHGRIGDAVILKNPTCLSAHLFGFNSFKNVSDPKFIKYCFNYSKIKKLCNVISSAVSATKELTLDRILKIPFPNPPFELQQKIGKILSTYDLLIENYQRQIEEAKKQ</sequence>
<keyword evidence="3" id="KW-0238">DNA-binding</keyword>
<accession>A0A1A9QEY8</accession>
<comment type="similarity">
    <text evidence="1">Belongs to the type-I restriction system S methylase family.</text>
</comment>
<reference evidence="6" key="1">
    <citation type="submission" date="2016-04" db="EMBL/GenBank/DDBJ databases">
        <authorList>
            <person name="Quiroz-Castaneda R.E."/>
            <person name="Martinez-Ocampo F."/>
        </authorList>
    </citation>
    <scope>NUCLEOTIDE SEQUENCE [LARGE SCALE GENOMIC DNA]</scope>
    <source>
        <strain evidence="6">INIFAP01</strain>
    </source>
</reference>
<gene>
    <name evidence="5" type="ORF">A6V39_05655</name>
</gene>
<dbReference type="InterPro" id="IPR000055">
    <property type="entry name" value="Restrct_endonuc_typeI_TRD"/>
</dbReference>
<dbReference type="STRING" id="432608.A6V39_05655"/>
<comment type="caution">
    <text evidence="5">The sequence shown here is derived from an EMBL/GenBank/DDBJ whole genome shotgun (WGS) entry which is preliminary data.</text>
</comment>
<proteinExistence type="inferred from homology"/>
<evidence type="ECO:0000313" key="5">
    <source>
        <dbReference type="EMBL" id="OAL10808.1"/>
    </source>
</evidence>
<dbReference type="Gene3D" id="3.90.220.20">
    <property type="entry name" value="DNA methylase specificity domains"/>
    <property type="match status" value="1"/>
</dbReference>
<dbReference type="Pfam" id="PF01420">
    <property type="entry name" value="Methylase_S"/>
    <property type="match status" value="1"/>
</dbReference>
<protein>
    <recommendedName>
        <fullName evidence="4">Type I restriction modification DNA specificity domain-containing protein</fullName>
    </recommendedName>
</protein>
<evidence type="ECO:0000259" key="4">
    <source>
        <dbReference type="Pfam" id="PF01420"/>
    </source>
</evidence>
<feature type="non-terminal residue" evidence="5">
    <location>
        <position position="184"/>
    </location>
</feature>
<dbReference type="Proteomes" id="UP000077623">
    <property type="component" value="Unassembled WGS sequence"/>
</dbReference>
<keyword evidence="2" id="KW-0680">Restriction system</keyword>
<evidence type="ECO:0000256" key="3">
    <source>
        <dbReference type="ARBA" id="ARBA00023125"/>
    </source>
</evidence>
<dbReference type="REBASE" id="159338">
    <property type="entry name" value="S1.MhaP01ORF5675P"/>
</dbReference>